<keyword evidence="4" id="KW-1185">Reference proteome</keyword>
<feature type="domain" description="Phosphatidic acid phosphatase type 2/haloperoxidase" evidence="2">
    <location>
        <begin position="101"/>
        <end position="208"/>
    </location>
</feature>
<dbReference type="Proteomes" id="UP000556026">
    <property type="component" value="Unassembled WGS sequence"/>
</dbReference>
<gene>
    <name evidence="3" type="ORF">GMST_35560</name>
</gene>
<dbReference type="EMBL" id="BLXX01000012">
    <property type="protein sequence ID" value="GFO61231.1"/>
    <property type="molecule type" value="Genomic_DNA"/>
</dbReference>
<dbReference type="Pfam" id="PF01569">
    <property type="entry name" value="PAP2"/>
    <property type="match status" value="1"/>
</dbReference>
<evidence type="ECO:0000256" key="1">
    <source>
        <dbReference type="SAM" id="Phobius"/>
    </source>
</evidence>
<protein>
    <recommendedName>
        <fullName evidence="2">Phosphatidic acid phosphatase type 2/haloperoxidase domain-containing protein</fullName>
    </recommendedName>
</protein>
<dbReference type="InterPro" id="IPR000326">
    <property type="entry name" value="PAP2/HPO"/>
</dbReference>
<organism evidence="3 4">
    <name type="scientific">Geomonas silvestris</name>
    <dbReference type="NCBI Taxonomy" id="2740184"/>
    <lineage>
        <taxon>Bacteria</taxon>
        <taxon>Pseudomonadati</taxon>
        <taxon>Thermodesulfobacteriota</taxon>
        <taxon>Desulfuromonadia</taxon>
        <taxon>Geobacterales</taxon>
        <taxon>Geobacteraceae</taxon>
        <taxon>Geomonas</taxon>
    </lineage>
</organism>
<dbReference type="InterPro" id="IPR036938">
    <property type="entry name" value="PAP2/HPO_sf"/>
</dbReference>
<dbReference type="SUPFAM" id="SSF48317">
    <property type="entry name" value="Acid phosphatase/Vanadium-dependent haloperoxidase"/>
    <property type="match status" value="1"/>
</dbReference>
<evidence type="ECO:0000313" key="4">
    <source>
        <dbReference type="Proteomes" id="UP000556026"/>
    </source>
</evidence>
<comment type="caution">
    <text evidence="3">The sequence shown here is derived from an EMBL/GenBank/DDBJ whole genome shotgun (WGS) entry which is preliminary data.</text>
</comment>
<evidence type="ECO:0000259" key="2">
    <source>
        <dbReference type="Pfam" id="PF01569"/>
    </source>
</evidence>
<dbReference type="Gene3D" id="1.20.144.10">
    <property type="entry name" value="Phosphatidic acid phosphatase type 2/haloperoxidase"/>
    <property type="match status" value="1"/>
</dbReference>
<keyword evidence="1" id="KW-0812">Transmembrane</keyword>
<reference evidence="4" key="1">
    <citation type="submission" date="2020-06" db="EMBL/GenBank/DDBJ databases">
        <title>Draft genomic sequence of Geomonas sp. Red330.</title>
        <authorList>
            <person name="Itoh H."/>
            <person name="Zhenxing X."/>
            <person name="Ushijima N."/>
            <person name="Masuda Y."/>
            <person name="Shiratori Y."/>
            <person name="Senoo K."/>
        </authorList>
    </citation>
    <scope>NUCLEOTIDE SEQUENCE [LARGE SCALE GENOMIC DNA]</scope>
    <source>
        <strain evidence="4">Red330</strain>
    </source>
</reference>
<keyword evidence="1" id="KW-1133">Transmembrane helix</keyword>
<feature type="transmembrane region" description="Helical" evidence="1">
    <location>
        <begin position="17"/>
        <end position="39"/>
    </location>
</feature>
<feature type="transmembrane region" description="Helical" evidence="1">
    <location>
        <begin position="59"/>
        <end position="75"/>
    </location>
</feature>
<proteinExistence type="predicted"/>
<dbReference type="RefSeq" id="WP_183356024.1">
    <property type="nucleotide sequence ID" value="NZ_BLXX01000012.1"/>
</dbReference>
<name>A0A6V8MMF7_9BACT</name>
<dbReference type="AlphaFoldDB" id="A0A6V8MMF7"/>
<sequence length="217" mass="23783">MNPAGVATSSSAGPVRVLLAALLVLLCVCWLDVPLAYWVRDHLYVPGTWSRFTSDLPDLLLQVVIVTSAISWLCYRMRHNWRLGDPLGRLVLLNAWLPPVAYLVKALAKPVFGRVNTRVWLQEPGLYGFHWFEFRPDCQGFPSGHMVVLVASLAAVARCYPRLRPACTAFGVLIGGALVATDYHFLSDVLAGALLGVLVERAVSALLERSTACAGKR</sequence>
<keyword evidence="1" id="KW-0472">Membrane</keyword>
<evidence type="ECO:0000313" key="3">
    <source>
        <dbReference type="EMBL" id="GFO61231.1"/>
    </source>
</evidence>
<accession>A0A6V8MMF7</accession>